<feature type="domain" description="Secretion system C-terminal sorting" evidence="1">
    <location>
        <begin position="226"/>
        <end position="301"/>
    </location>
</feature>
<accession>A0A1F4U2P7</accession>
<evidence type="ECO:0000313" key="3">
    <source>
        <dbReference type="Proteomes" id="UP000177025"/>
    </source>
</evidence>
<gene>
    <name evidence="2" type="ORF">A2Y85_08660</name>
</gene>
<proteinExistence type="predicted"/>
<dbReference type="AlphaFoldDB" id="A0A1F4U2P7"/>
<protein>
    <recommendedName>
        <fullName evidence="1">Secretion system C-terminal sorting domain-containing protein</fullName>
    </recommendedName>
</protein>
<evidence type="ECO:0000259" key="1">
    <source>
        <dbReference type="Pfam" id="PF18962"/>
    </source>
</evidence>
<dbReference type="Proteomes" id="UP000177025">
    <property type="component" value="Unassembled WGS sequence"/>
</dbReference>
<dbReference type="Gene3D" id="2.130.10.10">
    <property type="entry name" value="YVTN repeat-like/Quinoprotein amine dehydrogenase"/>
    <property type="match status" value="1"/>
</dbReference>
<dbReference type="InterPro" id="IPR026444">
    <property type="entry name" value="Secre_tail"/>
</dbReference>
<reference evidence="2 3" key="1">
    <citation type="journal article" date="2016" name="Nat. Commun.">
        <title>Thousands of microbial genomes shed light on interconnected biogeochemical processes in an aquifer system.</title>
        <authorList>
            <person name="Anantharaman K."/>
            <person name="Brown C.T."/>
            <person name="Hug L.A."/>
            <person name="Sharon I."/>
            <person name="Castelle C.J."/>
            <person name="Probst A.J."/>
            <person name="Thomas B.C."/>
            <person name="Singh A."/>
            <person name="Wilkins M.J."/>
            <person name="Karaoz U."/>
            <person name="Brodie E.L."/>
            <person name="Williams K.H."/>
            <person name="Hubbard S.S."/>
            <person name="Banfield J.F."/>
        </authorList>
    </citation>
    <scope>NUCLEOTIDE SEQUENCE [LARGE SCALE GENOMIC DNA]</scope>
</reference>
<dbReference type="SUPFAM" id="SSF110296">
    <property type="entry name" value="Oligoxyloglucan reducing end-specific cellobiohydrolase"/>
    <property type="match status" value="1"/>
</dbReference>
<comment type="caution">
    <text evidence="2">The sequence shown here is derived from an EMBL/GenBank/DDBJ whole genome shotgun (WGS) entry which is preliminary data.</text>
</comment>
<dbReference type="Pfam" id="PF18962">
    <property type="entry name" value="Por_Secre_tail"/>
    <property type="match status" value="1"/>
</dbReference>
<organism evidence="2 3">
    <name type="scientific">candidate division WOR-3 bacterium RBG_13_43_14</name>
    <dbReference type="NCBI Taxonomy" id="1802590"/>
    <lineage>
        <taxon>Bacteria</taxon>
        <taxon>Bacteria division WOR-3</taxon>
    </lineage>
</organism>
<dbReference type="NCBIfam" id="TIGR04183">
    <property type="entry name" value="Por_Secre_tail"/>
    <property type="match status" value="1"/>
</dbReference>
<evidence type="ECO:0000313" key="2">
    <source>
        <dbReference type="EMBL" id="OGC39182.1"/>
    </source>
</evidence>
<dbReference type="InterPro" id="IPR015943">
    <property type="entry name" value="WD40/YVTN_repeat-like_dom_sf"/>
</dbReference>
<dbReference type="EMBL" id="MEUM01000144">
    <property type="protein sequence ID" value="OGC39182.1"/>
    <property type="molecule type" value="Genomic_DNA"/>
</dbReference>
<sequence>MTTSPSHDLYVVSKTGEVHRSVNYGSTWESRGNIPVPDACAIWKITGLDFVITQSGDFYKRSDATGDWSLLGNVGASDCADLVPHPTGGFLTFTRSGDVWRVTTEPFTKSLIGNVNSSTIASAVTLNSSVLAVTDEGDVARSMDNGAHWLWRGTVSQLTVTGMTSKGTVLYLTTDAGEVMRSTDQGSNWLWCGTASQVGILGITSDSVSVISVEEYSSRLLEIFGVYPNPSHGRFTIYFRASFSGSGSMRLFDVLGREVDVLWQGTIFQGMNTVEAIKDIRGVYFLIIEAHEASAVKKVIVD</sequence>
<name>A0A1F4U2P7_UNCW3</name>